<dbReference type="AlphaFoldDB" id="A0A540LJ09"/>
<dbReference type="CDD" id="cd08604">
    <property type="entry name" value="GDPD_SHV3_repeat_2"/>
    <property type="match status" value="1"/>
</dbReference>
<keyword evidence="11" id="KW-1185">Reference proteome</keyword>
<sequence length="731" mass="79626">MFSELTGLVRFAGDPPKVIARGGFSGLFPGYTSAAFSLALITSVQDAVLWCDVQLTKDGAGICFPDLLLNNNSNIDMVLPKKDKSYLVNGVPTKGWFTVDYTLDDLASIYVTQGIYSRTNRFDGNLYPILLIEDVATQFKPPSLWLNIQHDIFFSQHNLSMRNYVLSVSKQVVINYISSPEVAFLNSIKARVSPSATKLVFRFLGQDETEPSTNQTYGSLLKNLTFIKTFASGILIPKTYIWPVTKDNYLEPHTSVVTDAHKEGLTVFASDFVNDVPLAYNYSYDPVSEYLQFIDNGDFSVDGVLSDFPITPSEAIDCFAHLGSNASGQAKPLVISKYGASGDLPSCTDLAYERAIANGVDVLDCPVQISKDGIPFCASSINLIDSTTVAQSPFSDLTTVVPEIKAGSGIYTFSLTWKDIEGLTPTISNPWSKYTLFRNPMSKTGGKYLTLSDFLALAKRSSSLSGVLIGIEYAAYLAEEQKLSITDAVMNTLSKAGFDNQTALDVKIQSTNSSVLMKFKEKTSYELVYKIEEEIGDAPSSTIEGIKKFADSVVINKASIFPEVEAFITGVTDVVSKLQDAKLPVYVELFSNEFVSQPWDFFSDPTVEINSFVSGVNIDGVVTDFPKTVARYKKNRCLGRKEVPNYMSPIQPASLIQVVTPSYLPPAEAPNPTLRESDVIEPPLPSVTAQAPAPTGGSSVAASPQPSGQPKIAACFFLSYLAMAIAALFVF</sequence>
<dbReference type="GO" id="GO:0008889">
    <property type="term" value="F:glycerophosphodiester phosphodiesterase activity"/>
    <property type="evidence" value="ECO:0007669"/>
    <property type="project" value="UniProtKB-EC"/>
</dbReference>
<organism evidence="10 11">
    <name type="scientific">Malus baccata</name>
    <name type="common">Siberian crab apple</name>
    <name type="synonym">Pyrus baccata</name>
    <dbReference type="NCBI Taxonomy" id="106549"/>
    <lineage>
        <taxon>Eukaryota</taxon>
        <taxon>Viridiplantae</taxon>
        <taxon>Streptophyta</taxon>
        <taxon>Embryophyta</taxon>
        <taxon>Tracheophyta</taxon>
        <taxon>Spermatophyta</taxon>
        <taxon>Magnoliopsida</taxon>
        <taxon>eudicotyledons</taxon>
        <taxon>Gunneridae</taxon>
        <taxon>Pentapetalae</taxon>
        <taxon>rosids</taxon>
        <taxon>fabids</taxon>
        <taxon>Rosales</taxon>
        <taxon>Rosaceae</taxon>
        <taxon>Amygdaloideae</taxon>
        <taxon>Maleae</taxon>
        <taxon>Malus</taxon>
    </lineage>
</organism>
<protein>
    <recommendedName>
        <fullName evidence="2">glycerophosphodiester phosphodiesterase</fullName>
        <ecNumber evidence="2">3.1.4.46</ecNumber>
    </recommendedName>
</protein>
<dbReference type="CDD" id="cd08603">
    <property type="entry name" value="GDPD_SHV3_repeat_1"/>
    <property type="match status" value="1"/>
</dbReference>
<dbReference type="EC" id="3.1.4.46" evidence="2"/>
<dbReference type="InterPro" id="IPR017946">
    <property type="entry name" value="PLC-like_Pdiesterase_TIM-brl"/>
</dbReference>
<comment type="catalytic activity">
    <reaction evidence="7">
        <text>a sn-glycero-3-phosphodiester + H2O = an alcohol + sn-glycerol 3-phosphate + H(+)</text>
        <dbReference type="Rhea" id="RHEA:12969"/>
        <dbReference type="ChEBI" id="CHEBI:15377"/>
        <dbReference type="ChEBI" id="CHEBI:15378"/>
        <dbReference type="ChEBI" id="CHEBI:30879"/>
        <dbReference type="ChEBI" id="CHEBI:57597"/>
        <dbReference type="ChEBI" id="CHEBI:83408"/>
        <dbReference type="EC" id="3.1.4.46"/>
    </reaction>
</comment>
<dbReference type="FunFam" id="3.20.20.190:FF:000013">
    <property type="entry name" value="Glycerophosphodiester phosphodiesterase GDPDL3"/>
    <property type="match status" value="1"/>
</dbReference>
<dbReference type="GO" id="GO:0006629">
    <property type="term" value="P:lipid metabolic process"/>
    <property type="evidence" value="ECO:0007669"/>
    <property type="project" value="InterPro"/>
</dbReference>
<dbReference type="Pfam" id="PF03009">
    <property type="entry name" value="GDPD"/>
    <property type="match status" value="1"/>
</dbReference>
<accession>A0A540LJ09</accession>
<evidence type="ECO:0000256" key="7">
    <source>
        <dbReference type="ARBA" id="ARBA00047512"/>
    </source>
</evidence>
<dbReference type="Proteomes" id="UP000315295">
    <property type="component" value="Unassembled WGS sequence"/>
</dbReference>
<dbReference type="Gene3D" id="3.20.20.190">
    <property type="entry name" value="Phosphatidylinositol (PI) phosphodiesterase"/>
    <property type="match status" value="2"/>
</dbReference>
<evidence type="ECO:0000313" key="10">
    <source>
        <dbReference type="EMBL" id="TQD86434.1"/>
    </source>
</evidence>
<evidence type="ECO:0000256" key="3">
    <source>
        <dbReference type="ARBA" id="ARBA00022729"/>
    </source>
</evidence>
<gene>
    <name evidence="10" type="ORF">C1H46_028037</name>
</gene>
<feature type="region of interest" description="Disordered" evidence="8">
    <location>
        <begin position="685"/>
        <end position="706"/>
    </location>
</feature>
<keyword evidence="6" id="KW-0325">Glycoprotein</keyword>
<feature type="domain" description="GP-PDE" evidence="9">
    <location>
        <begin position="16"/>
        <end position="316"/>
    </location>
</feature>
<evidence type="ECO:0000256" key="1">
    <source>
        <dbReference type="ARBA" id="ARBA00007277"/>
    </source>
</evidence>
<dbReference type="SUPFAM" id="SSF51695">
    <property type="entry name" value="PLC-like phosphodiesterases"/>
    <property type="match status" value="2"/>
</dbReference>
<feature type="compositionally biased region" description="Polar residues" evidence="8">
    <location>
        <begin position="696"/>
        <end position="706"/>
    </location>
</feature>
<comment type="similarity">
    <text evidence="1">Belongs to the glycerophosphoryl diester phosphodiesterase family.</text>
</comment>
<dbReference type="GO" id="GO:0006071">
    <property type="term" value="P:glycerol metabolic process"/>
    <property type="evidence" value="ECO:0007669"/>
    <property type="project" value="UniProtKB-KW"/>
</dbReference>
<evidence type="ECO:0000256" key="2">
    <source>
        <dbReference type="ARBA" id="ARBA00012247"/>
    </source>
</evidence>
<evidence type="ECO:0000256" key="4">
    <source>
        <dbReference type="ARBA" id="ARBA00022798"/>
    </source>
</evidence>
<name>A0A540LJ09_MALBA</name>
<evidence type="ECO:0000256" key="6">
    <source>
        <dbReference type="ARBA" id="ARBA00023180"/>
    </source>
</evidence>
<dbReference type="PROSITE" id="PS51704">
    <property type="entry name" value="GP_PDE"/>
    <property type="match status" value="2"/>
</dbReference>
<evidence type="ECO:0000256" key="8">
    <source>
        <dbReference type="SAM" id="MobiDB-lite"/>
    </source>
</evidence>
<evidence type="ECO:0000313" key="11">
    <source>
        <dbReference type="Proteomes" id="UP000315295"/>
    </source>
</evidence>
<dbReference type="FunFam" id="3.20.20.190:FF:000011">
    <property type="entry name" value="Glycerophosphodiester phosphodiesterase GDPDL3"/>
    <property type="match status" value="1"/>
</dbReference>
<feature type="domain" description="GP-PDE" evidence="9">
    <location>
        <begin position="332"/>
        <end position="633"/>
    </location>
</feature>
<dbReference type="InterPro" id="IPR030395">
    <property type="entry name" value="GP_PDE_dom"/>
</dbReference>
<evidence type="ECO:0000259" key="9">
    <source>
        <dbReference type="PROSITE" id="PS51704"/>
    </source>
</evidence>
<comment type="caution">
    <text evidence="10">The sequence shown here is derived from an EMBL/GenBank/DDBJ whole genome shotgun (WGS) entry which is preliminary data.</text>
</comment>
<evidence type="ECO:0000256" key="5">
    <source>
        <dbReference type="ARBA" id="ARBA00022801"/>
    </source>
</evidence>
<reference evidence="10 11" key="1">
    <citation type="journal article" date="2019" name="G3 (Bethesda)">
        <title>Sequencing of a Wild Apple (Malus baccata) Genome Unravels the Differences Between Cultivated and Wild Apple Species Regarding Disease Resistance and Cold Tolerance.</title>
        <authorList>
            <person name="Chen X."/>
        </authorList>
    </citation>
    <scope>NUCLEOTIDE SEQUENCE [LARGE SCALE GENOMIC DNA]</scope>
    <source>
        <strain evidence="11">cv. Shandingzi</strain>
        <tissue evidence="10">Leaves</tissue>
    </source>
</reference>
<proteinExistence type="inferred from homology"/>
<dbReference type="PANTHER" id="PTHR43620:SF7">
    <property type="entry name" value="GLYCEROPHOSPHODIESTER PHOSPHODIESTERASE GDPD5-RELATED"/>
    <property type="match status" value="1"/>
</dbReference>
<keyword evidence="4" id="KW-0319">Glycerol metabolism</keyword>
<keyword evidence="3" id="KW-0732">Signal</keyword>
<dbReference type="STRING" id="106549.A0A540LJ09"/>
<dbReference type="EMBL" id="VIEB01000565">
    <property type="protein sequence ID" value="TQD86434.1"/>
    <property type="molecule type" value="Genomic_DNA"/>
</dbReference>
<dbReference type="PANTHER" id="PTHR43620">
    <property type="entry name" value="GLYCEROPHOSPHORYL DIESTER PHOSPHODIESTERASE"/>
    <property type="match status" value="1"/>
</dbReference>
<keyword evidence="5" id="KW-0378">Hydrolase</keyword>